<feature type="transmembrane region" description="Helical" evidence="2">
    <location>
        <begin position="302"/>
        <end position="324"/>
    </location>
</feature>
<evidence type="ECO:0000256" key="1">
    <source>
        <dbReference type="SAM" id="MobiDB-lite"/>
    </source>
</evidence>
<dbReference type="OrthoDB" id="10003283at2759"/>
<dbReference type="PANTHER" id="PTHR21229:SF84">
    <property type="match status" value="1"/>
</dbReference>
<dbReference type="RefSeq" id="XP_038071241.1">
    <property type="nucleotide sequence ID" value="XM_038215313.1"/>
</dbReference>
<dbReference type="AlphaFoldDB" id="A0A914B4P4"/>
<keyword evidence="3" id="KW-0732">Signal</keyword>
<dbReference type="OMA" id="MAFAVCS"/>
<feature type="signal peptide" evidence="3">
    <location>
        <begin position="1"/>
        <end position="23"/>
    </location>
</feature>
<dbReference type="Proteomes" id="UP000887568">
    <property type="component" value="Unplaced"/>
</dbReference>
<sequence>MVTFREIVLSFSLLFCHLFGAECRIYEPNARLLYGQTDAVLVFPGGVLEDKNFGFGREGLLDFELECEPTTHKNSEIPTPNLWLLGCTALEKREIVEVGRTGLNQACQKLQYPQGAEKNFTMLCQAIPMEPFAPSQHGNYWRAHHSFHRDAFLRFLMLQCPREVPNKTRTRVAEAQCKGRLVLMNSNGRSHLSQDEGALLPIYKVLLMLWVILLALWIANWLKFRQYSNHLHKLLFVAPSFKFLLLTLTLVNWEVVAATGYENVSLQMCQDMVQSTEIAMLFMSMMLAAEGWCVLRPLIRNIRCVLIPVLFLVFLGSSICVIWVHNYFMAFAVCSIIFVIYRALKWCSYNLDYLTRQLLRSMRYIQEKRLRFRGVSILKQLAEKRNIFVRLRLVCAIYTIVFAVVVTMSTFLTEYAWARTLASELPEIAVFTSLGLIFRLRDFGPFENIEVIQPKENAVIVLLPFPSRRWPWQQKIALGEPTESSTDYSDDDDYEDDKT</sequence>
<feature type="transmembrane region" description="Helical" evidence="2">
    <location>
        <begin position="389"/>
        <end position="411"/>
    </location>
</feature>
<feature type="transmembrane region" description="Helical" evidence="2">
    <location>
        <begin position="234"/>
        <end position="258"/>
    </location>
</feature>
<feature type="transmembrane region" description="Helical" evidence="2">
    <location>
        <begin position="278"/>
        <end position="295"/>
    </location>
</feature>
<feature type="transmembrane region" description="Helical" evidence="2">
    <location>
        <begin position="330"/>
        <end position="351"/>
    </location>
</feature>
<dbReference type="InterPro" id="IPR009637">
    <property type="entry name" value="GPR107/GPR108-like"/>
</dbReference>
<feature type="compositionally biased region" description="Acidic residues" evidence="1">
    <location>
        <begin position="488"/>
        <end position="499"/>
    </location>
</feature>
<dbReference type="GO" id="GO:0005794">
    <property type="term" value="C:Golgi apparatus"/>
    <property type="evidence" value="ECO:0007669"/>
    <property type="project" value="TreeGrafter"/>
</dbReference>
<dbReference type="GeneID" id="119740113"/>
<organism evidence="4 5">
    <name type="scientific">Patiria miniata</name>
    <name type="common">Bat star</name>
    <name type="synonym">Asterina miniata</name>
    <dbReference type="NCBI Taxonomy" id="46514"/>
    <lineage>
        <taxon>Eukaryota</taxon>
        <taxon>Metazoa</taxon>
        <taxon>Echinodermata</taxon>
        <taxon>Eleutherozoa</taxon>
        <taxon>Asterozoa</taxon>
        <taxon>Asteroidea</taxon>
        <taxon>Valvatacea</taxon>
        <taxon>Valvatida</taxon>
        <taxon>Asterinidae</taxon>
        <taxon>Patiria</taxon>
    </lineage>
</organism>
<evidence type="ECO:0000256" key="3">
    <source>
        <dbReference type="SAM" id="SignalP"/>
    </source>
</evidence>
<dbReference type="GO" id="GO:0016020">
    <property type="term" value="C:membrane"/>
    <property type="evidence" value="ECO:0007669"/>
    <property type="project" value="InterPro"/>
</dbReference>
<proteinExistence type="predicted"/>
<keyword evidence="5" id="KW-1185">Reference proteome</keyword>
<keyword evidence="2" id="KW-0472">Membrane</keyword>
<keyword evidence="2" id="KW-0812">Transmembrane</keyword>
<evidence type="ECO:0000313" key="4">
    <source>
        <dbReference type="EnsemblMetazoa" id="XP_038071241.1"/>
    </source>
</evidence>
<protein>
    <submittedName>
        <fullName evidence="4">Uncharacterized protein</fullName>
    </submittedName>
</protein>
<keyword evidence="2" id="KW-1133">Transmembrane helix</keyword>
<dbReference type="PANTHER" id="PTHR21229">
    <property type="entry name" value="LUNG SEVEN TRANSMEMBRANE RECEPTOR"/>
    <property type="match status" value="1"/>
</dbReference>
<reference evidence="4" key="1">
    <citation type="submission" date="2022-11" db="UniProtKB">
        <authorList>
            <consortium name="EnsemblMetazoa"/>
        </authorList>
    </citation>
    <scope>IDENTIFICATION</scope>
</reference>
<dbReference type="EnsemblMetazoa" id="XM_038215313.1">
    <property type="protein sequence ID" value="XP_038071241.1"/>
    <property type="gene ID" value="LOC119740113"/>
</dbReference>
<feature type="region of interest" description="Disordered" evidence="1">
    <location>
        <begin position="478"/>
        <end position="499"/>
    </location>
</feature>
<evidence type="ECO:0000256" key="2">
    <source>
        <dbReference type="SAM" id="Phobius"/>
    </source>
</evidence>
<feature type="chain" id="PRO_5037792837" evidence="3">
    <location>
        <begin position="24"/>
        <end position="499"/>
    </location>
</feature>
<name>A0A914B4P4_PATMI</name>
<feature type="transmembrane region" description="Helical" evidence="2">
    <location>
        <begin position="202"/>
        <end position="222"/>
    </location>
</feature>
<accession>A0A914B4P4</accession>
<evidence type="ECO:0000313" key="5">
    <source>
        <dbReference type="Proteomes" id="UP000887568"/>
    </source>
</evidence>